<evidence type="ECO:0000256" key="1">
    <source>
        <dbReference type="ARBA" id="ARBA00011073"/>
    </source>
</evidence>
<keyword evidence="3 5" id="KW-0378">Hydrolase</keyword>
<evidence type="ECO:0000256" key="3">
    <source>
        <dbReference type="ARBA" id="ARBA00022801"/>
    </source>
</evidence>
<organism evidence="7 8">
    <name type="scientific">Fusarium vanettenii (strain ATCC MYA-4622 / CBS 123669 / FGSC 9596 / NRRL 45880 / 77-13-4)</name>
    <name type="common">Fusarium solani subsp. pisi</name>
    <dbReference type="NCBI Taxonomy" id="660122"/>
    <lineage>
        <taxon>Eukaryota</taxon>
        <taxon>Fungi</taxon>
        <taxon>Dikarya</taxon>
        <taxon>Ascomycota</taxon>
        <taxon>Pezizomycotina</taxon>
        <taxon>Sordariomycetes</taxon>
        <taxon>Hypocreomycetidae</taxon>
        <taxon>Hypocreales</taxon>
        <taxon>Nectriaceae</taxon>
        <taxon>Fusarium</taxon>
        <taxon>Fusarium solani species complex</taxon>
        <taxon>Fusarium vanettenii</taxon>
    </lineage>
</organism>
<feature type="active site" description="Charge relay system" evidence="5">
    <location>
        <position position="772"/>
    </location>
</feature>
<protein>
    <recommendedName>
        <fullName evidence="6">Peptidase S8/S53 domain-containing protein</fullName>
    </recommendedName>
</protein>
<dbReference type="InterPro" id="IPR015500">
    <property type="entry name" value="Peptidase_S8_subtilisin-rel"/>
</dbReference>
<dbReference type="PANTHER" id="PTHR43806">
    <property type="entry name" value="PEPTIDASE S8"/>
    <property type="match status" value="1"/>
</dbReference>
<evidence type="ECO:0000259" key="6">
    <source>
        <dbReference type="Pfam" id="PF00082"/>
    </source>
</evidence>
<dbReference type="VEuPathDB" id="FungiDB:NECHADRAFT_77386"/>
<dbReference type="PROSITE" id="PS00136">
    <property type="entry name" value="SUBTILASE_ASP"/>
    <property type="match status" value="1"/>
</dbReference>
<reference evidence="7 8" key="1">
    <citation type="journal article" date="2009" name="PLoS Genet.">
        <title>The genome of Nectria haematococca: contribution of supernumerary chromosomes to gene expansion.</title>
        <authorList>
            <person name="Coleman J.J."/>
            <person name="Rounsley S.D."/>
            <person name="Rodriguez-Carres M."/>
            <person name="Kuo A."/>
            <person name="Wasmann C.C."/>
            <person name="Grimwood J."/>
            <person name="Schmutz J."/>
            <person name="Taga M."/>
            <person name="White G.J."/>
            <person name="Zhou S."/>
            <person name="Schwartz D.C."/>
            <person name="Freitag M."/>
            <person name="Ma L.J."/>
            <person name="Danchin E.G."/>
            <person name="Henrissat B."/>
            <person name="Coutinho P.M."/>
            <person name="Nelson D.R."/>
            <person name="Straney D."/>
            <person name="Napoli C.A."/>
            <person name="Barker B.M."/>
            <person name="Gribskov M."/>
            <person name="Rep M."/>
            <person name="Kroken S."/>
            <person name="Molnar I."/>
            <person name="Rensing C."/>
            <person name="Kennell J.C."/>
            <person name="Zamora J."/>
            <person name="Farman M.L."/>
            <person name="Selker E.U."/>
            <person name="Salamov A."/>
            <person name="Shapiro H."/>
            <person name="Pangilinan J."/>
            <person name="Lindquist E."/>
            <person name="Lamers C."/>
            <person name="Grigoriev I.V."/>
            <person name="Geiser D.M."/>
            <person name="Covert S.F."/>
            <person name="Temporini E."/>
            <person name="Vanetten H.D."/>
        </authorList>
    </citation>
    <scope>NUCLEOTIDE SEQUENCE [LARGE SCALE GENOMIC DNA]</scope>
    <source>
        <strain evidence="8">ATCC MYA-4622 / CBS 123669 / FGSC 9596 / NRRL 45880 / 77-13-4</strain>
    </source>
</reference>
<evidence type="ECO:0000256" key="4">
    <source>
        <dbReference type="ARBA" id="ARBA00022825"/>
    </source>
</evidence>
<keyword evidence="2 5" id="KW-0645">Protease</keyword>
<evidence type="ECO:0000313" key="8">
    <source>
        <dbReference type="Proteomes" id="UP000005206"/>
    </source>
</evidence>
<evidence type="ECO:0000256" key="5">
    <source>
        <dbReference type="PROSITE-ProRule" id="PRU01240"/>
    </source>
</evidence>
<dbReference type="PANTHER" id="PTHR43806:SF58">
    <property type="entry name" value="ALKALINE PROTEASE 1-RELATED"/>
    <property type="match status" value="1"/>
</dbReference>
<keyword evidence="4 5" id="KW-0720">Serine protease</keyword>
<dbReference type="KEGG" id="nhe:NECHADRAFT_77386"/>
<evidence type="ECO:0000313" key="7">
    <source>
        <dbReference type="EMBL" id="EEU47184.1"/>
    </source>
</evidence>
<dbReference type="eggNOG" id="ENOG502S098">
    <property type="taxonomic scope" value="Eukaryota"/>
</dbReference>
<gene>
    <name evidence="7" type="ORF">NECHADRAFT_77386</name>
</gene>
<dbReference type="InterPro" id="IPR023827">
    <property type="entry name" value="Peptidase_S8_Asp-AS"/>
</dbReference>
<dbReference type="Proteomes" id="UP000005206">
    <property type="component" value="Chromosome 3"/>
</dbReference>
<comment type="similarity">
    <text evidence="1 5">Belongs to the peptidase S8 family.</text>
</comment>
<dbReference type="PRINTS" id="PR00723">
    <property type="entry name" value="SUBTILISIN"/>
</dbReference>
<dbReference type="AlphaFoldDB" id="C7YL33"/>
<dbReference type="Pfam" id="PF00082">
    <property type="entry name" value="Peptidase_S8"/>
    <property type="match status" value="1"/>
</dbReference>
<feature type="domain" description="Peptidase S8/S53" evidence="6">
    <location>
        <begin position="764"/>
        <end position="990"/>
    </location>
</feature>
<sequence>MATGAQPTDEGPSAPLPTSDFVNSHFFDEYFAPPSFNHDVSPKAVPEITTAQRREDLFDHVMNKISSAGTSTTIERLKQDLLKTFFDQITACKYGVEDEERTILHWIAHKIKFERIRESDPKFKAAGLLAEIATSMDPKMLSLRDTEKKSTPIHMLISCAKSSETGIGEIILAMCRAAEKDSPEGKKYASEAISMQNKDNENCLHMAIKKELSITKDLITLASAQAVVAVCSIDGNTPLHDAVGPNRFAYRKQVCGANPRPCEKCQAIQAQMDRSKGRVMKDIVALIVKNPKALRSKNKEDLSPYLLHKQSREPVRPAAPTNKSSLTLMDKDDSIRGLGDTGKQKCKTVPSNDLDEEIERYLVESAFDLGGFEEACDCFFGDKTHLKGKDSVFRPERPLSGLDSDNMYPFFNCGTTLAQVDLSIDPTDSKGSAASNDTIQVEDARIALSRIFEMLKKKNVKRILKLKVRDNTKTPCSDDFIENCLRPFDIRYLDWNKPDLCADVVIRSTPRVTGLWLYATGNNAVLRSWAGSNGLSNLLQLRSVHVQSKVGLESYSNHLAAVGAFKRDLRASIEVVRKLKIMAMGQMQHQTIMGQYKSYSDNARQHLQEVQSPLEPSQDKQLWQARLEWAEAAMAKGEAIGTKLTAGVTMLLQRKEANLQDIINRLGLQQQPQDQKKAPTDEIDISELQQWGIQSLGVLESTTNFVALRFRAESKIDQPVTGSGHKLTKKSSDKYDDSSCKPHQWVESLERFVSDHVQRSDRGARVKVGLIDDGVDVHLGDLKDKVKAGWPTEKPTSSRVPFYQSAEGHGTTMARLIATACPHVDLYVAKLESLNRVILRDEPGKLIDNANRKDWISTADEAASAIKWAREQKVDIISMSWSFIATTQNQAHLERLTQELQSAANEHIILYCAAADQGMYGSRKSLYPANAGANIKVVGSATETGHSSSFVNQGLVDYLFPGEEIKGIGNRKGSSAATALAAGFAALVIWCHEVHFKSNPEKRAWIKKAERMDSLFQGMQNLATKPDAPQSGWVDASLVLDEGDIKQVIDFVDREVKRGVSSK</sequence>
<keyword evidence="8" id="KW-1185">Reference proteome</keyword>
<dbReference type="HOGENOM" id="CLU_006016_1_0_1"/>
<dbReference type="InterPro" id="IPR000209">
    <property type="entry name" value="Peptidase_S8/S53_dom"/>
</dbReference>
<feature type="active site" description="Charge relay system" evidence="5">
    <location>
        <position position="809"/>
    </location>
</feature>
<feature type="active site" description="Charge relay system" evidence="5">
    <location>
        <position position="975"/>
    </location>
</feature>
<dbReference type="RefSeq" id="XP_003052897.1">
    <property type="nucleotide sequence ID" value="XM_003052851.1"/>
</dbReference>
<dbReference type="EMBL" id="GG698897">
    <property type="protein sequence ID" value="EEU47184.1"/>
    <property type="molecule type" value="Genomic_DNA"/>
</dbReference>
<proteinExistence type="inferred from homology"/>
<dbReference type="PROSITE" id="PS51892">
    <property type="entry name" value="SUBTILASE"/>
    <property type="match status" value="1"/>
</dbReference>
<dbReference type="GeneID" id="9671428"/>
<dbReference type="GO" id="GO:0004252">
    <property type="term" value="F:serine-type endopeptidase activity"/>
    <property type="evidence" value="ECO:0007669"/>
    <property type="project" value="UniProtKB-UniRule"/>
</dbReference>
<dbReference type="SUPFAM" id="SSF52743">
    <property type="entry name" value="Subtilisin-like"/>
    <property type="match status" value="1"/>
</dbReference>
<evidence type="ECO:0000256" key="2">
    <source>
        <dbReference type="ARBA" id="ARBA00022670"/>
    </source>
</evidence>
<accession>C7YL33</accession>
<dbReference type="Gene3D" id="3.40.50.200">
    <property type="entry name" value="Peptidase S8/S53 domain"/>
    <property type="match status" value="1"/>
</dbReference>
<dbReference type="OMA" id="CYMADER"/>
<dbReference type="InParanoid" id="C7YL33"/>
<dbReference type="InterPro" id="IPR036852">
    <property type="entry name" value="Peptidase_S8/S53_dom_sf"/>
</dbReference>
<dbReference type="Gene3D" id="1.25.40.20">
    <property type="entry name" value="Ankyrin repeat-containing domain"/>
    <property type="match status" value="1"/>
</dbReference>
<dbReference type="InterPro" id="IPR050131">
    <property type="entry name" value="Peptidase_S8_subtilisin-like"/>
</dbReference>
<name>C7YL33_FUSV7</name>
<dbReference type="InterPro" id="IPR036770">
    <property type="entry name" value="Ankyrin_rpt-contain_sf"/>
</dbReference>
<dbReference type="GO" id="GO:0006508">
    <property type="term" value="P:proteolysis"/>
    <property type="evidence" value="ECO:0007669"/>
    <property type="project" value="UniProtKB-KW"/>
</dbReference>
<dbReference type="OrthoDB" id="5093543at2759"/>